<name>A0A7J3SJL8_9CREN</name>
<dbReference type="AlphaFoldDB" id="A0A7J3SJL8"/>
<feature type="region of interest" description="Disordered" evidence="1">
    <location>
        <begin position="59"/>
        <end position="88"/>
    </location>
</feature>
<protein>
    <submittedName>
        <fullName evidence="2">Uncharacterized protein</fullName>
    </submittedName>
</protein>
<evidence type="ECO:0000256" key="1">
    <source>
        <dbReference type="SAM" id="MobiDB-lite"/>
    </source>
</evidence>
<comment type="caution">
    <text evidence="2">The sequence shown here is derived from an EMBL/GenBank/DDBJ whole genome shotgun (WGS) entry which is preliminary data.</text>
</comment>
<accession>A0A7J3SJL8</accession>
<dbReference type="EMBL" id="DTLS01000034">
    <property type="protein sequence ID" value="HGZ59821.1"/>
    <property type="molecule type" value="Genomic_DNA"/>
</dbReference>
<evidence type="ECO:0000313" key="2">
    <source>
        <dbReference type="EMBL" id="HGZ59821.1"/>
    </source>
</evidence>
<gene>
    <name evidence="2" type="ORF">ENW83_01255</name>
</gene>
<sequence length="88" mass="10173">MGESHSKDELIEMILSAGLLEDFLGYLKSRNIDADEKKLYDLDEKTLLDYAESKKLLRGTDDFPEGQEDLYDRLEPNVSRPRTPPKKK</sequence>
<proteinExistence type="predicted"/>
<reference evidence="2" key="1">
    <citation type="journal article" date="2020" name="mSystems">
        <title>Genome- and Community-Level Interaction Insights into Carbon Utilization and Element Cycling Functions of Hydrothermarchaeota in Hydrothermal Sediment.</title>
        <authorList>
            <person name="Zhou Z."/>
            <person name="Liu Y."/>
            <person name="Xu W."/>
            <person name="Pan J."/>
            <person name="Luo Z.H."/>
            <person name="Li M."/>
        </authorList>
    </citation>
    <scope>NUCLEOTIDE SEQUENCE [LARGE SCALE GENOMIC DNA]</scope>
    <source>
        <strain evidence="2">SpSt-885</strain>
    </source>
</reference>
<organism evidence="2">
    <name type="scientific">Fervidicoccus fontis</name>
    <dbReference type="NCBI Taxonomy" id="683846"/>
    <lineage>
        <taxon>Archaea</taxon>
        <taxon>Thermoproteota</taxon>
        <taxon>Thermoprotei</taxon>
        <taxon>Fervidicoccales</taxon>
        <taxon>Fervidicoccaceae</taxon>
        <taxon>Fervidicoccus</taxon>
    </lineage>
</organism>